<sequence>MSVLLPNMADFDTIYELEDEEDERVVNEELLPRHCPEPVVMRGAGHITVFGLSNRFDTEFPSVLTGKVQLLFGFLASQSPRRTFCSIPSSARGIQNQHQQGECVSEEELACECEVASLRLPVLLLYSGLQSMARYLPQQESDSHRIRTQISYIPTGLRQLGTDWTCGP</sequence>
<reference evidence="1 2" key="1">
    <citation type="submission" date="2019-06" db="EMBL/GenBank/DDBJ databases">
        <title>Draft genomes of female and male turbot (Scophthalmus maximus).</title>
        <authorList>
            <person name="Xu H."/>
            <person name="Xu X.-W."/>
            <person name="Shao C."/>
            <person name="Chen S."/>
        </authorList>
    </citation>
    <scope>NUCLEOTIDE SEQUENCE [LARGE SCALE GENOMIC DNA]</scope>
    <source>
        <strain evidence="1">Ysfricsl-2016a</strain>
        <tissue evidence="1">Blood</tissue>
    </source>
</reference>
<evidence type="ECO:0000313" key="2">
    <source>
        <dbReference type="Proteomes" id="UP000438429"/>
    </source>
</evidence>
<dbReference type="PANTHER" id="PTHR13005:SF2">
    <property type="entry name" value="CYSTEINE-RICH HYDROPHOBIC DOMAIN-CONTAINING PROTEIN 1"/>
    <property type="match status" value="1"/>
</dbReference>
<accession>A0A6A4T9J5</accession>
<protein>
    <submittedName>
        <fullName evidence="1">Uncharacterized protein</fullName>
    </submittedName>
</protein>
<dbReference type="PANTHER" id="PTHR13005">
    <property type="entry name" value="CYSTEINE-RICH HYDROPHOBIC DOMAIN PROTEIN BRAIN X-LINKED PROTEIN"/>
    <property type="match status" value="1"/>
</dbReference>
<dbReference type="InterPro" id="IPR039735">
    <property type="entry name" value="CHIC1/2"/>
</dbReference>
<comment type="caution">
    <text evidence="1">The sequence shown here is derived from an EMBL/GenBank/DDBJ whole genome shotgun (WGS) entry which is preliminary data.</text>
</comment>
<organism evidence="1 2">
    <name type="scientific">Scophthalmus maximus</name>
    <name type="common">Turbot</name>
    <name type="synonym">Psetta maxima</name>
    <dbReference type="NCBI Taxonomy" id="52904"/>
    <lineage>
        <taxon>Eukaryota</taxon>
        <taxon>Metazoa</taxon>
        <taxon>Chordata</taxon>
        <taxon>Craniata</taxon>
        <taxon>Vertebrata</taxon>
        <taxon>Euteleostomi</taxon>
        <taxon>Actinopterygii</taxon>
        <taxon>Neopterygii</taxon>
        <taxon>Teleostei</taxon>
        <taxon>Neoteleostei</taxon>
        <taxon>Acanthomorphata</taxon>
        <taxon>Carangaria</taxon>
        <taxon>Pleuronectiformes</taxon>
        <taxon>Pleuronectoidei</taxon>
        <taxon>Scophthalmidae</taxon>
        <taxon>Scophthalmus</taxon>
    </lineage>
</organism>
<dbReference type="EMBL" id="VEVO01000007">
    <property type="protein sequence ID" value="KAF0039844.1"/>
    <property type="molecule type" value="Genomic_DNA"/>
</dbReference>
<dbReference type="Proteomes" id="UP000438429">
    <property type="component" value="Unassembled WGS sequence"/>
</dbReference>
<dbReference type="AlphaFoldDB" id="A0A6A4T9J5"/>
<gene>
    <name evidence="1" type="ORF">F2P81_008079</name>
</gene>
<proteinExistence type="predicted"/>
<evidence type="ECO:0000313" key="1">
    <source>
        <dbReference type="EMBL" id="KAF0039844.1"/>
    </source>
</evidence>
<name>A0A6A4T9J5_SCOMX</name>